<dbReference type="AlphaFoldDB" id="A0A5J4RS86"/>
<feature type="compositionally biased region" description="Basic residues" evidence="1">
    <location>
        <begin position="76"/>
        <end position="89"/>
    </location>
</feature>
<accession>A0A5J4RS86</accession>
<protein>
    <submittedName>
        <fullName evidence="2">Uncharacterized protein</fullName>
    </submittedName>
</protein>
<evidence type="ECO:0000313" key="2">
    <source>
        <dbReference type="EMBL" id="KAA6336599.1"/>
    </source>
</evidence>
<feature type="region of interest" description="Disordered" evidence="1">
    <location>
        <begin position="65"/>
        <end position="89"/>
    </location>
</feature>
<feature type="region of interest" description="Disordered" evidence="1">
    <location>
        <begin position="1"/>
        <end position="29"/>
    </location>
</feature>
<gene>
    <name evidence="2" type="ORF">EZS27_015258</name>
</gene>
<organism evidence="2">
    <name type="scientific">termite gut metagenome</name>
    <dbReference type="NCBI Taxonomy" id="433724"/>
    <lineage>
        <taxon>unclassified sequences</taxon>
        <taxon>metagenomes</taxon>
        <taxon>organismal metagenomes</taxon>
    </lineage>
</organism>
<name>A0A5J4RS86_9ZZZZ</name>
<proteinExistence type="predicted"/>
<reference evidence="2" key="1">
    <citation type="submission" date="2019-03" db="EMBL/GenBank/DDBJ databases">
        <title>Single cell metagenomics reveals metabolic interactions within the superorganism composed of flagellate Streblomastix strix and complex community of Bacteroidetes bacteria on its surface.</title>
        <authorList>
            <person name="Treitli S.C."/>
            <person name="Kolisko M."/>
            <person name="Husnik F."/>
            <person name="Keeling P."/>
            <person name="Hampl V."/>
        </authorList>
    </citation>
    <scope>NUCLEOTIDE SEQUENCE</scope>
    <source>
        <strain evidence="2">STM</strain>
    </source>
</reference>
<comment type="caution">
    <text evidence="2">The sequence shown here is derived from an EMBL/GenBank/DDBJ whole genome shotgun (WGS) entry which is preliminary data.</text>
</comment>
<evidence type="ECO:0000256" key="1">
    <source>
        <dbReference type="SAM" id="MobiDB-lite"/>
    </source>
</evidence>
<sequence>MQERQISGEKENKQPVNIENKVENKHENKIQDYQSVNQENKKGNIQNSNQSDLGLSSVLELLTLDTGDKEEEQLPVKRKKKKPQRGFRR</sequence>
<feature type="compositionally biased region" description="Basic and acidic residues" evidence="1">
    <location>
        <begin position="1"/>
        <end position="13"/>
    </location>
</feature>
<feature type="compositionally biased region" description="Basic and acidic residues" evidence="1">
    <location>
        <begin position="20"/>
        <end position="29"/>
    </location>
</feature>
<dbReference type="EMBL" id="SNRY01000777">
    <property type="protein sequence ID" value="KAA6336599.1"/>
    <property type="molecule type" value="Genomic_DNA"/>
</dbReference>